<dbReference type="RefSeq" id="WP_135073577.1">
    <property type="nucleotide sequence ID" value="NZ_CP038267.1"/>
</dbReference>
<name>A0A4P7GHF6_9ACTN</name>
<accession>A0A4P7GHF6</accession>
<keyword evidence="2" id="KW-1185">Reference proteome</keyword>
<dbReference type="Proteomes" id="UP000294894">
    <property type="component" value="Chromosome"/>
</dbReference>
<organism evidence="1 2">
    <name type="scientific">Nocardioides euryhalodurans</name>
    <dbReference type="NCBI Taxonomy" id="2518370"/>
    <lineage>
        <taxon>Bacteria</taxon>
        <taxon>Bacillati</taxon>
        <taxon>Actinomycetota</taxon>
        <taxon>Actinomycetes</taxon>
        <taxon>Propionibacteriales</taxon>
        <taxon>Nocardioidaceae</taxon>
        <taxon>Nocardioides</taxon>
    </lineage>
</organism>
<gene>
    <name evidence="1" type="ORF">EXE57_02145</name>
</gene>
<dbReference type="EMBL" id="CP038267">
    <property type="protein sequence ID" value="QBR91203.1"/>
    <property type="molecule type" value="Genomic_DNA"/>
</dbReference>
<proteinExistence type="predicted"/>
<dbReference type="AlphaFoldDB" id="A0A4P7GHF6"/>
<protein>
    <submittedName>
        <fullName evidence="1">Uncharacterized protein</fullName>
    </submittedName>
</protein>
<sequence>MTGGGQIVSGLGSPVTYMGASIPSMSFGLGQLCCEDWKTEQIEVNAHRTQQKKDDVSWHFTVATLTCSRTGSAAPPPNTVDCANRFNGSATDGEGNTLFFTLEDFGEPGRMVDAVTMRIENSSGAVVLSGTGLLSRGNLQVHEGLGPLERDCSGC</sequence>
<reference evidence="1 2" key="1">
    <citation type="submission" date="2019-03" db="EMBL/GenBank/DDBJ databases">
        <title>Three New Species of Nocardioides, Nocardioides euryhalodurans sp. nov., Nocardioides seonyuensis sp. nov. and Nocardioides eburneoflavus sp. nov., Iolated from Soil.</title>
        <authorList>
            <person name="Roh S.G."/>
            <person name="Lee C."/>
            <person name="Kim M.-K."/>
            <person name="Kim S.B."/>
        </authorList>
    </citation>
    <scope>NUCLEOTIDE SEQUENCE [LARGE SCALE GENOMIC DNA]</scope>
    <source>
        <strain evidence="1 2">MMS17-SY117</strain>
    </source>
</reference>
<dbReference type="KEGG" id="noy:EXE57_02145"/>
<evidence type="ECO:0000313" key="1">
    <source>
        <dbReference type="EMBL" id="QBR91203.1"/>
    </source>
</evidence>
<evidence type="ECO:0000313" key="2">
    <source>
        <dbReference type="Proteomes" id="UP000294894"/>
    </source>
</evidence>